<proteinExistence type="predicted"/>
<name>E6Q4G4_9ZZZZ</name>
<reference evidence="2" key="1">
    <citation type="submission" date="2009-10" db="EMBL/GenBank/DDBJ databases">
        <title>Diversity of trophic interactions inside an arsenic-rich microbial ecosystem.</title>
        <authorList>
            <person name="Bertin P.N."/>
            <person name="Heinrich-Salmeron A."/>
            <person name="Pelletier E."/>
            <person name="Goulhen-Chollet F."/>
            <person name="Arsene-Ploetze F."/>
            <person name="Gallien S."/>
            <person name="Calteau A."/>
            <person name="Vallenet D."/>
            <person name="Casiot C."/>
            <person name="Chane-Woon-Ming B."/>
            <person name="Giloteaux L."/>
            <person name="Barakat M."/>
            <person name="Bonnefoy V."/>
            <person name="Bruneel O."/>
            <person name="Chandler M."/>
            <person name="Cleiss J."/>
            <person name="Duran R."/>
            <person name="Elbaz-Poulichet F."/>
            <person name="Fonknechten N."/>
            <person name="Lauga B."/>
            <person name="Mornico D."/>
            <person name="Ortet P."/>
            <person name="Schaeffer C."/>
            <person name="Siguier P."/>
            <person name="Alexander Thil Smith A."/>
            <person name="Van Dorsselaer A."/>
            <person name="Weissenbach J."/>
            <person name="Medigue C."/>
            <person name="Le Paslier D."/>
        </authorList>
    </citation>
    <scope>NUCLEOTIDE SEQUENCE</scope>
</reference>
<sequence length="127" mass="12829">MNRFAFVSAAAAGALAASTKPVSALALSDLTGDWESTASGEGSCGDSVGHFKLTLTQAGGSVTGSYYGGTASLSGTLAGNVLLGTWKESDGTGSLRFIFSDDRKSFEGSWSIPGSRSMGGWSGERSS</sequence>
<feature type="region of interest" description="Disordered" evidence="1">
    <location>
        <begin position="105"/>
        <end position="127"/>
    </location>
</feature>
<evidence type="ECO:0000313" key="2">
    <source>
        <dbReference type="EMBL" id="CBI01886.1"/>
    </source>
</evidence>
<accession>E6Q4G4</accession>
<protein>
    <submittedName>
        <fullName evidence="2">Uncharacterized protein</fullName>
    </submittedName>
</protein>
<organism evidence="2">
    <name type="scientific">mine drainage metagenome</name>
    <dbReference type="NCBI Taxonomy" id="410659"/>
    <lineage>
        <taxon>unclassified sequences</taxon>
        <taxon>metagenomes</taxon>
        <taxon>ecological metagenomes</taxon>
    </lineage>
</organism>
<dbReference type="AlphaFoldDB" id="E6Q4G4"/>
<comment type="caution">
    <text evidence="2">The sequence shown here is derived from an EMBL/GenBank/DDBJ whole genome shotgun (WGS) entry which is preliminary data.</text>
</comment>
<gene>
    <name evidence="2" type="ORF">CARN4_2081</name>
</gene>
<dbReference type="EMBL" id="CABO01000028">
    <property type="protein sequence ID" value="CBI01886.1"/>
    <property type="molecule type" value="Genomic_DNA"/>
</dbReference>
<evidence type="ECO:0000256" key="1">
    <source>
        <dbReference type="SAM" id="MobiDB-lite"/>
    </source>
</evidence>